<organism evidence="2 3">
    <name type="scientific">Delitschia confertaspora ATCC 74209</name>
    <dbReference type="NCBI Taxonomy" id="1513339"/>
    <lineage>
        <taxon>Eukaryota</taxon>
        <taxon>Fungi</taxon>
        <taxon>Dikarya</taxon>
        <taxon>Ascomycota</taxon>
        <taxon>Pezizomycotina</taxon>
        <taxon>Dothideomycetes</taxon>
        <taxon>Pleosporomycetidae</taxon>
        <taxon>Pleosporales</taxon>
        <taxon>Delitschiaceae</taxon>
        <taxon>Delitschia</taxon>
    </lineage>
</organism>
<reference evidence="2" key="1">
    <citation type="journal article" date="2020" name="Stud. Mycol.">
        <title>101 Dothideomycetes genomes: a test case for predicting lifestyles and emergence of pathogens.</title>
        <authorList>
            <person name="Haridas S."/>
            <person name="Albert R."/>
            <person name="Binder M."/>
            <person name="Bloem J."/>
            <person name="Labutti K."/>
            <person name="Salamov A."/>
            <person name="Andreopoulos B."/>
            <person name="Baker S."/>
            <person name="Barry K."/>
            <person name="Bills G."/>
            <person name="Bluhm B."/>
            <person name="Cannon C."/>
            <person name="Castanera R."/>
            <person name="Culley D."/>
            <person name="Daum C."/>
            <person name="Ezra D."/>
            <person name="Gonzalez J."/>
            <person name="Henrissat B."/>
            <person name="Kuo A."/>
            <person name="Liang C."/>
            <person name="Lipzen A."/>
            <person name="Lutzoni F."/>
            <person name="Magnuson J."/>
            <person name="Mondo S."/>
            <person name="Nolan M."/>
            <person name="Ohm R."/>
            <person name="Pangilinan J."/>
            <person name="Park H.-J."/>
            <person name="Ramirez L."/>
            <person name="Alfaro M."/>
            <person name="Sun H."/>
            <person name="Tritt A."/>
            <person name="Yoshinaga Y."/>
            <person name="Zwiers L.-H."/>
            <person name="Turgeon B."/>
            <person name="Goodwin S."/>
            <person name="Spatafora J."/>
            <person name="Crous P."/>
            <person name="Grigoriev I."/>
        </authorList>
    </citation>
    <scope>NUCLEOTIDE SEQUENCE</scope>
    <source>
        <strain evidence="2">ATCC 74209</strain>
    </source>
</reference>
<feature type="chain" id="PRO_5040483393" description="Secreted protein" evidence="1">
    <location>
        <begin position="18"/>
        <end position="368"/>
    </location>
</feature>
<dbReference type="EMBL" id="ML993900">
    <property type="protein sequence ID" value="KAF2203553.1"/>
    <property type="molecule type" value="Genomic_DNA"/>
</dbReference>
<comment type="caution">
    <text evidence="2">The sequence shown here is derived from an EMBL/GenBank/DDBJ whole genome shotgun (WGS) entry which is preliminary data.</text>
</comment>
<gene>
    <name evidence="2" type="ORF">GQ43DRAFT_258431</name>
</gene>
<protein>
    <recommendedName>
        <fullName evidence="4">Secreted protein</fullName>
    </recommendedName>
</protein>
<evidence type="ECO:0008006" key="4">
    <source>
        <dbReference type="Google" id="ProtNLM"/>
    </source>
</evidence>
<keyword evidence="1" id="KW-0732">Signal</keyword>
<evidence type="ECO:0000313" key="3">
    <source>
        <dbReference type="Proteomes" id="UP000799536"/>
    </source>
</evidence>
<dbReference type="Proteomes" id="UP000799536">
    <property type="component" value="Unassembled WGS sequence"/>
</dbReference>
<accession>A0A9P4JPV6</accession>
<sequence>MKSSITALLALATTTLAEWKNLTASSYTLKDSGLSPVIARLDAALPNVYVKDIMADLNHDNPSASPNVKNLVPGSAYAWQKTSDFNDQTGLKWYPQGITTSADAYEKGDYDGFHVHLVSWHSDLYDGGKRGARISFVNRGDGERKYRHVLLVRPKDEDDFEAIDSLHAGGIMWYGNLLYVVSTRGGLLVFDLQRMYKVDTSVDDKVGKQEGGKYAAYGYKYVLPQVRSYDWQAEDGVRDLRFSFLSLDRTTTPDTLLVGEYSATRTDSRLVRWPLDYTTRVLKSLTATEAIQHDALQIQGAASIDGKYFLTQSGGALITHTWADGAVKHGSVFPSVPEDLSVEKGRGLWTLMEQIGFRGVVAVDVTKF</sequence>
<keyword evidence="3" id="KW-1185">Reference proteome</keyword>
<name>A0A9P4JPV6_9PLEO</name>
<proteinExistence type="predicted"/>
<dbReference type="OrthoDB" id="9983241at2759"/>
<evidence type="ECO:0000256" key="1">
    <source>
        <dbReference type="SAM" id="SignalP"/>
    </source>
</evidence>
<evidence type="ECO:0000313" key="2">
    <source>
        <dbReference type="EMBL" id="KAF2203553.1"/>
    </source>
</evidence>
<feature type="signal peptide" evidence="1">
    <location>
        <begin position="1"/>
        <end position="17"/>
    </location>
</feature>
<dbReference type="AlphaFoldDB" id="A0A9P4JPV6"/>